<evidence type="ECO:0000313" key="4">
    <source>
        <dbReference type="Proteomes" id="UP000469871"/>
    </source>
</evidence>
<reference evidence="1 4" key="2">
    <citation type="submission" date="2019-10" db="EMBL/GenBank/DDBJ databases">
        <title>Evolutionary dynamics of vancomycin-resistant Enterococcus faecium during gastrointestinal tract colonization and bloodstream infection in immunocompromised pediatric patients.</title>
        <authorList>
            <person name="Chilambi G.S."/>
            <person name="Nordstrom H.R."/>
            <person name="Evans D.R."/>
            <person name="Ferrolino J."/>
            <person name="Hayden R.T."/>
            <person name="Maron G.M."/>
            <person name="Vo A.N."/>
            <person name="Gilmore M.S."/>
            <person name="Wolf J."/>
            <person name="Rosch J.W."/>
            <person name="Van Tyne D."/>
        </authorList>
    </citation>
    <scope>NUCLEOTIDE SEQUENCE [LARGE SCALE GENOMIC DNA]</scope>
    <source>
        <strain evidence="1 4">VRECG27</strain>
    </source>
</reference>
<sequence length="70" mass="8223">MLGIFDNRYSHIERVEKLFTKVFQKNSVLSVEGCEFRSHVSVEDKLSFISADGETEKLIEKIYLHKKFLD</sequence>
<evidence type="ECO:0000313" key="2">
    <source>
        <dbReference type="EMBL" id="PZM56784.1"/>
    </source>
</evidence>
<protein>
    <submittedName>
        <fullName evidence="1">Uncharacterized protein</fullName>
    </submittedName>
</protein>
<dbReference type="EMBL" id="WEFP01000001">
    <property type="protein sequence ID" value="KAB7577873.1"/>
    <property type="molecule type" value="Genomic_DNA"/>
</dbReference>
<dbReference type="Proteomes" id="UP000249070">
    <property type="component" value="Unassembled WGS sequence"/>
</dbReference>
<proteinExistence type="predicted"/>
<dbReference type="AlphaFoldDB" id="A0A1M2WPT8"/>
<evidence type="ECO:0000313" key="3">
    <source>
        <dbReference type="Proteomes" id="UP000249070"/>
    </source>
</evidence>
<dbReference type="Proteomes" id="UP000469871">
    <property type="component" value="Unassembled WGS sequence"/>
</dbReference>
<organism evidence="1 4">
    <name type="scientific">Enterococcus faecium</name>
    <name type="common">Streptococcus faecium</name>
    <dbReference type="NCBI Taxonomy" id="1352"/>
    <lineage>
        <taxon>Bacteria</taxon>
        <taxon>Bacillati</taxon>
        <taxon>Bacillota</taxon>
        <taxon>Bacilli</taxon>
        <taxon>Lactobacillales</taxon>
        <taxon>Enterococcaceae</taxon>
        <taxon>Enterococcus</taxon>
    </lineage>
</organism>
<name>A0A1M2WPT8_ENTFC</name>
<comment type="caution">
    <text evidence="1">The sequence shown here is derived from an EMBL/GenBank/DDBJ whole genome shotgun (WGS) entry which is preliminary data.</text>
</comment>
<reference evidence="2 3" key="1">
    <citation type="submission" date="2018-05" db="EMBL/GenBank/DDBJ databases">
        <title>Vancomycin-resistant Enterococcus faecium strain from Chelyabinsk, Russia.</title>
        <authorList>
            <person name="Gostev V."/>
            <person name="Goncharov A."/>
            <person name="Kolodzhieva V."/>
            <person name="Suvorov A."/>
            <person name="Sidorenko S."/>
            <person name="Zueva L."/>
        </authorList>
    </citation>
    <scope>NUCLEOTIDE SEQUENCE [LARGE SCALE GENOMIC DNA]</scope>
    <source>
        <strain evidence="2 3">20</strain>
    </source>
</reference>
<accession>A0A1M2WPT8</accession>
<gene>
    <name evidence="2" type="ORF">DKP91_02590</name>
    <name evidence="1" type="ORF">GBM73_11475</name>
</gene>
<dbReference type="EMBL" id="QHGU01000007">
    <property type="protein sequence ID" value="PZM56784.1"/>
    <property type="molecule type" value="Genomic_DNA"/>
</dbReference>
<evidence type="ECO:0000313" key="1">
    <source>
        <dbReference type="EMBL" id="KAB7577873.1"/>
    </source>
</evidence>